<gene>
    <name evidence="2" type="ORF">PLA107_033745</name>
</gene>
<geneLocation type="plasmid" evidence="3">
    <name>pmppla107</name>
</geneLocation>
<dbReference type="Proteomes" id="UP000006426">
    <property type="component" value="Plasmid pmppla107"/>
</dbReference>
<keyword evidence="1" id="KW-0812">Transmembrane</keyword>
<sequence length="134" mass="15290">MTSPRAAKTYSAAYRKCLPIVLCVLGGLALTLFYITVNPIVNASLNPPPSPYQLLYKKLAEKSPLHQQVLHTYAQCRGRSDTWGSRHQVIAHDCLTTTMRQMDKLELPRAELFGIEQDIREGEWELSERIIYSR</sequence>
<feature type="transmembrane region" description="Helical" evidence="1">
    <location>
        <begin position="20"/>
        <end position="41"/>
    </location>
</feature>
<dbReference type="AlphaFoldDB" id="A0AAD0PWS1"/>
<keyword evidence="2" id="KW-0614">Plasmid</keyword>
<evidence type="ECO:0000313" key="3">
    <source>
        <dbReference type="Proteomes" id="UP000006426"/>
    </source>
</evidence>
<evidence type="ECO:0000313" key="2">
    <source>
        <dbReference type="EMBL" id="AXH60152.1"/>
    </source>
</evidence>
<protein>
    <submittedName>
        <fullName evidence="2">Uncharacterized protein</fullName>
    </submittedName>
</protein>
<keyword evidence="1" id="KW-0472">Membrane</keyword>
<organism evidence="2 3">
    <name type="scientific">Pseudomonas amygdali pv. lachrymans str. M301315</name>
    <dbReference type="NCBI Taxonomy" id="629260"/>
    <lineage>
        <taxon>Bacteria</taxon>
        <taxon>Pseudomonadati</taxon>
        <taxon>Pseudomonadota</taxon>
        <taxon>Gammaproteobacteria</taxon>
        <taxon>Pseudomonadales</taxon>
        <taxon>Pseudomonadaceae</taxon>
        <taxon>Pseudomonas</taxon>
        <taxon>Pseudomonas amygdali</taxon>
    </lineage>
</organism>
<name>A0AAD0PWS1_PSEAV</name>
<reference evidence="2 3" key="1">
    <citation type="journal article" date="2011" name="PLoS Pathog.">
        <title>Dynamic evolution of pathogenicity revealed by sequencing and comparative genomics of 19 Pseudomonas syringae isolates.</title>
        <authorList>
            <person name="Baltrus D.A."/>
            <person name="Nishimura M.T."/>
            <person name="Romanchuk A."/>
            <person name="Chang J.H."/>
            <person name="Mukhtar M.S."/>
            <person name="Cherkis K."/>
            <person name="Roach J."/>
            <person name="Grant S.R."/>
            <person name="Jones C.D."/>
            <person name="Dangl J.L."/>
        </authorList>
    </citation>
    <scope>NUCLEOTIDE SEQUENCE [LARGE SCALE GENOMIC DNA]</scope>
    <source>
        <strain evidence="2 3">M301315</strain>
    </source>
</reference>
<accession>A0AAD0PWS1</accession>
<dbReference type="EMBL" id="CP031226">
    <property type="protein sequence ID" value="AXH60152.1"/>
    <property type="molecule type" value="Genomic_DNA"/>
</dbReference>
<keyword evidence="1" id="KW-1133">Transmembrane helix</keyword>
<proteinExistence type="predicted"/>
<evidence type="ECO:0000256" key="1">
    <source>
        <dbReference type="SAM" id="Phobius"/>
    </source>
</evidence>